<dbReference type="EMBL" id="CP000112">
    <property type="protein sequence ID" value="ABB39774.1"/>
    <property type="molecule type" value="Genomic_DNA"/>
</dbReference>
<accession>Q30X22</accession>
<keyword evidence="3" id="KW-1185">Reference proteome</keyword>
<organism evidence="2 3">
    <name type="scientific">Oleidesulfovibrio alaskensis (strain ATCC BAA-1058 / DSM 17464 / G20)</name>
    <name type="common">Desulfovibrio alaskensis</name>
    <dbReference type="NCBI Taxonomy" id="207559"/>
    <lineage>
        <taxon>Bacteria</taxon>
        <taxon>Pseudomonadati</taxon>
        <taxon>Thermodesulfobacteriota</taxon>
        <taxon>Desulfovibrionia</taxon>
        <taxon>Desulfovibrionales</taxon>
        <taxon>Desulfovibrionaceae</taxon>
        <taxon>Oleidesulfovibrio</taxon>
    </lineage>
</organism>
<dbReference type="KEGG" id="dde:Dde_2980"/>
<reference evidence="2 3" key="1">
    <citation type="journal article" date="2011" name="J. Bacteriol.">
        <title>Complete genome sequence and updated annotation of Desulfovibrio alaskensis G20.</title>
        <authorList>
            <person name="Hauser L.J."/>
            <person name="Land M.L."/>
            <person name="Brown S.D."/>
            <person name="Larimer F."/>
            <person name="Keller K.L."/>
            <person name="Rapp-Giles B.J."/>
            <person name="Price M.N."/>
            <person name="Lin M."/>
            <person name="Bruce D.C."/>
            <person name="Detter J.C."/>
            <person name="Tapia R."/>
            <person name="Han C.S."/>
            <person name="Goodwin L.A."/>
            <person name="Cheng J.F."/>
            <person name="Pitluck S."/>
            <person name="Copeland A."/>
            <person name="Lucas S."/>
            <person name="Nolan M."/>
            <person name="Lapidus A.L."/>
            <person name="Palumbo A.V."/>
            <person name="Wall J.D."/>
        </authorList>
    </citation>
    <scope>NUCLEOTIDE SEQUENCE [LARGE SCALE GENOMIC DNA]</scope>
    <source>
        <strain evidence="3">ATCC BAA 1058 / DSM 17464 / G20</strain>
    </source>
</reference>
<evidence type="ECO:0000313" key="3">
    <source>
        <dbReference type="Proteomes" id="UP000002710"/>
    </source>
</evidence>
<name>Q30X22_OLEA2</name>
<proteinExistence type="predicted"/>
<evidence type="ECO:0000256" key="1">
    <source>
        <dbReference type="SAM" id="MobiDB-lite"/>
    </source>
</evidence>
<dbReference type="STRING" id="207559.Dde_2980"/>
<evidence type="ECO:0000313" key="2">
    <source>
        <dbReference type="EMBL" id="ABB39774.1"/>
    </source>
</evidence>
<dbReference type="HOGENOM" id="CLU_2733406_0_0_7"/>
<protein>
    <submittedName>
        <fullName evidence="2">Uncharacterized protein</fullName>
    </submittedName>
</protein>
<feature type="region of interest" description="Disordered" evidence="1">
    <location>
        <begin position="40"/>
        <end position="71"/>
    </location>
</feature>
<gene>
    <name evidence="2" type="ordered locus">Dde_2980</name>
</gene>
<dbReference type="Proteomes" id="UP000002710">
    <property type="component" value="Chromosome"/>
</dbReference>
<dbReference type="AlphaFoldDB" id="Q30X22"/>
<dbReference type="RefSeq" id="WP_011368749.1">
    <property type="nucleotide sequence ID" value="NC_007519.1"/>
</dbReference>
<sequence>MRIRSIATELSLVAILLVSAALAGLSLYVAGSTHDISLSMQMDGRIPDGSGKPERGHGDAGQTDWRNPLPP</sequence>